<protein>
    <submittedName>
        <fullName evidence="1">Uncharacterized protein</fullName>
    </submittedName>
</protein>
<dbReference type="Proteomes" id="UP000092993">
    <property type="component" value="Unassembled WGS sequence"/>
</dbReference>
<organism evidence="1 2">
    <name type="scientific">Grifola frondosa</name>
    <name type="common">Maitake</name>
    <name type="synonym">Polyporus frondosus</name>
    <dbReference type="NCBI Taxonomy" id="5627"/>
    <lineage>
        <taxon>Eukaryota</taxon>
        <taxon>Fungi</taxon>
        <taxon>Dikarya</taxon>
        <taxon>Basidiomycota</taxon>
        <taxon>Agaricomycotina</taxon>
        <taxon>Agaricomycetes</taxon>
        <taxon>Polyporales</taxon>
        <taxon>Grifolaceae</taxon>
        <taxon>Grifola</taxon>
    </lineage>
</organism>
<gene>
    <name evidence="1" type="ORF">A0H81_13849</name>
</gene>
<comment type="caution">
    <text evidence="1">The sequence shown here is derived from an EMBL/GenBank/DDBJ whole genome shotgun (WGS) entry which is preliminary data.</text>
</comment>
<accession>A0A1C7LN88</accession>
<evidence type="ECO:0000313" key="2">
    <source>
        <dbReference type="Proteomes" id="UP000092993"/>
    </source>
</evidence>
<sequence>MRVIRTEQTALTKCYVGWLVLLSIFTDELITVRHVDLAGFFRKSTPDSHNVCLNVKKGFGTILIPPKSGQGETAQKTVRTP</sequence>
<evidence type="ECO:0000313" key="1">
    <source>
        <dbReference type="EMBL" id="OBZ66225.1"/>
    </source>
</evidence>
<proteinExistence type="predicted"/>
<reference evidence="1 2" key="1">
    <citation type="submission" date="2016-03" db="EMBL/GenBank/DDBJ databases">
        <title>Whole genome sequencing of Grifola frondosa 9006-11.</title>
        <authorList>
            <person name="Min B."/>
            <person name="Park H."/>
            <person name="Kim J.-G."/>
            <person name="Cho H."/>
            <person name="Oh Y.-L."/>
            <person name="Kong W.-S."/>
            <person name="Choi I.-G."/>
        </authorList>
    </citation>
    <scope>NUCLEOTIDE SEQUENCE [LARGE SCALE GENOMIC DNA]</scope>
    <source>
        <strain evidence="1 2">9006-11</strain>
    </source>
</reference>
<dbReference type="AlphaFoldDB" id="A0A1C7LN88"/>
<keyword evidence="2" id="KW-1185">Reference proteome</keyword>
<dbReference type="EMBL" id="LUGG01000032">
    <property type="protein sequence ID" value="OBZ66225.1"/>
    <property type="molecule type" value="Genomic_DNA"/>
</dbReference>
<name>A0A1C7LN88_GRIFR</name>